<feature type="compositionally biased region" description="Polar residues" evidence="1">
    <location>
        <begin position="66"/>
        <end position="76"/>
    </location>
</feature>
<comment type="caution">
    <text evidence="2">The sequence shown here is derived from an EMBL/GenBank/DDBJ whole genome shotgun (WGS) entry which is preliminary data.</text>
</comment>
<evidence type="ECO:0008006" key="4">
    <source>
        <dbReference type="Google" id="ProtNLM"/>
    </source>
</evidence>
<organism evidence="2 3">
    <name type="scientific">Riccia sorocarpa</name>
    <dbReference type="NCBI Taxonomy" id="122646"/>
    <lineage>
        <taxon>Eukaryota</taxon>
        <taxon>Viridiplantae</taxon>
        <taxon>Streptophyta</taxon>
        <taxon>Embryophyta</taxon>
        <taxon>Marchantiophyta</taxon>
        <taxon>Marchantiopsida</taxon>
        <taxon>Marchantiidae</taxon>
        <taxon>Marchantiales</taxon>
        <taxon>Ricciaceae</taxon>
        <taxon>Riccia</taxon>
    </lineage>
</organism>
<accession>A0ABD3HTK5</accession>
<keyword evidence="3" id="KW-1185">Reference proteome</keyword>
<dbReference type="Proteomes" id="UP001633002">
    <property type="component" value="Unassembled WGS sequence"/>
</dbReference>
<dbReference type="EMBL" id="JBJQOH010000003">
    <property type="protein sequence ID" value="KAL3693862.1"/>
    <property type="molecule type" value="Genomic_DNA"/>
</dbReference>
<evidence type="ECO:0000256" key="1">
    <source>
        <dbReference type="SAM" id="MobiDB-lite"/>
    </source>
</evidence>
<evidence type="ECO:0000313" key="2">
    <source>
        <dbReference type="EMBL" id="KAL3693862.1"/>
    </source>
</evidence>
<proteinExistence type="predicted"/>
<name>A0ABD3HTK5_9MARC</name>
<dbReference type="AlphaFoldDB" id="A0ABD3HTK5"/>
<feature type="region of interest" description="Disordered" evidence="1">
    <location>
        <begin position="100"/>
        <end position="120"/>
    </location>
</feature>
<feature type="region of interest" description="Disordered" evidence="1">
    <location>
        <begin position="61"/>
        <end position="81"/>
    </location>
</feature>
<reference evidence="2 3" key="1">
    <citation type="submission" date="2024-09" db="EMBL/GenBank/DDBJ databases">
        <title>Chromosome-scale assembly of Riccia sorocarpa.</title>
        <authorList>
            <person name="Paukszto L."/>
        </authorList>
    </citation>
    <scope>NUCLEOTIDE SEQUENCE [LARGE SCALE GENOMIC DNA]</scope>
    <source>
        <strain evidence="2">LP-2024</strain>
        <tissue evidence="2">Aerial parts of the thallus</tissue>
    </source>
</reference>
<evidence type="ECO:0000313" key="3">
    <source>
        <dbReference type="Proteomes" id="UP001633002"/>
    </source>
</evidence>
<protein>
    <recommendedName>
        <fullName evidence="4">Late embryogenesis abundant protein</fullName>
    </recommendedName>
</protein>
<sequence length="174" mass="18663">MHASPVGSTNLVNLASASTGRMAHEWGQQAMDDLNDMEQATDRTNGSQHHGVLLLENATTARAGRGQSSATQQNVNPDPYVDPEAERAWRAKWTAGGIRATGSEADHEEENLQSGARNPYLDKLTPDVAMGVTDEDLRQAFEAASVANPVPMTENKLFIPVDKKILAATLGKLG</sequence>
<gene>
    <name evidence="2" type="ORF">R1sor_007513</name>
</gene>